<sequence length="334" mass="37313">MKPDRSYLAARRQLEAMGVDSFEVGVRDQAGRMLIRTWSKDKVLESLPWLKRENAKGADVYVRPAEVNAGLVLVDDLNRGALARMKADGLTPASVIETSPHNFQAWVRVYDKPLSPELATEVAAELASRYDGDPNSADWRHFGRLAGLTNAKPQHRDANGRSPYVLAHESSGKQAEAGRALLRQVAQRQLDRAAATERETRRKATETAQEPRKGYDPTQTYRYGLKALYARFGTSMDVSKADYMIGVDMARLGFSADQIGQAIEEASPELPTRKAGHEADYVARTVKAVMASPKVAEWQQAQQKQADEAQREAQRQQVQRQQVRQRNRGPRLGM</sequence>
<dbReference type="Gene3D" id="3.30.70.1790">
    <property type="entry name" value="RepB DNA-primase, N-terminal domain"/>
    <property type="match status" value="1"/>
</dbReference>
<name>A0A0H5PZZ0_9ZZZZ</name>
<dbReference type="InterPro" id="IPR054366">
    <property type="entry name" value="RepB/MobA-like_C"/>
</dbReference>
<protein>
    <submittedName>
        <fullName evidence="4">Uncharacterized protein</fullName>
    </submittedName>
</protein>
<dbReference type="Pfam" id="PF16793">
    <property type="entry name" value="RepB_primase"/>
    <property type="match status" value="1"/>
</dbReference>
<feature type="region of interest" description="Disordered" evidence="1">
    <location>
        <begin position="190"/>
        <end position="217"/>
    </location>
</feature>
<dbReference type="Gene3D" id="3.30.1490.240">
    <property type="entry name" value="RepB DNA-primase, N-terminal domain"/>
    <property type="match status" value="1"/>
</dbReference>
<dbReference type="Pfam" id="PF22448">
    <property type="entry name" value="RepB_primase_C"/>
    <property type="match status" value="1"/>
</dbReference>
<feature type="domain" description="RepB/MobA-like C-terminal" evidence="3">
    <location>
        <begin position="236"/>
        <end position="288"/>
    </location>
</feature>
<accession>A0A0H5PZZ0</accession>
<dbReference type="EMBL" id="LN853151">
    <property type="protein sequence ID" value="CRY95163.1"/>
    <property type="molecule type" value="Genomic_DNA"/>
</dbReference>
<organism evidence="4">
    <name type="scientific">uncultured prokaryote</name>
    <dbReference type="NCBI Taxonomy" id="198431"/>
    <lineage>
        <taxon>unclassified sequences</taxon>
        <taxon>environmental samples</taxon>
    </lineage>
</organism>
<feature type="compositionally biased region" description="Basic and acidic residues" evidence="1">
    <location>
        <begin position="190"/>
        <end position="215"/>
    </location>
</feature>
<evidence type="ECO:0000313" key="4">
    <source>
        <dbReference type="EMBL" id="CRY95163.1"/>
    </source>
</evidence>
<reference evidence="4" key="1">
    <citation type="submission" date="2015-06" db="EMBL/GenBank/DDBJ databases">
        <authorList>
            <person name="Joergensen T."/>
        </authorList>
    </citation>
    <scope>NUCLEOTIDE SEQUENCE</scope>
    <source>
        <plasmid evidence="4">pRGRH0515</plasmid>
    </source>
</reference>
<reference evidence="4" key="2">
    <citation type="submission" date="2015-07" db="EMBL/GenBank/DDBJ databases">
        <title>Plasmids, circular viruses and viroids from rat gut.</title>
        <authorList>
            <person name="Jorgensen T.J."/>
            <person name="Hansen M.A."/>
            <person name="Xu Z."/>
            <person name="Tabak M.A."/>
            <person name="Sorensen S.J."/>
            <person name="Hansen L.H."/>
        </authorList>
    </citation>
    <scope>NUCLEOTIDE SEQUENCE</scope>
    <source>
        <plasmid evidence="4">pRGRH0515</plasmid>
    </source>
</reference>
<evidence type="ECO:0000259" key="2">
    <source>
        <dbReference type="Pfam" id="PF16793"/>
    </source>
</evidence>
<feature type="domain" description="RepB-like DNA primase" evidence="2">
    <location>
        <begin position="40"/>
        <end position="174"/>
    </location>
</feature>
<feature type="compositionally biased region" description="Basic and acidic residues" evidence="1">
    <location>
        <begin position="305"/>
        <end position="314"/>
    </location>
</feature>
<evidence type="ECO:0000259" key="3">
    <source>
        <dbReference type="Pfam" id="PF22448"/>
    </source>
</evidence>
<feature type="compositionally biased region" description="Basic residues" evidence="1">
    <location>
        <begin position="323"/>
        <end position="334"/>
    </location>
</feature>
<evidence type="ECO:0000256" key="1">
    <source>
        <dbReference type="SAM" id="MobiDB-lite"/>
    </source>
</evidence>
<proteinExistence type="predicted"/>
<keyword evidence="4" id="KW-0614">Plasmid</keyword>
<dbReference type="AlphaFoldDB" id="A0A0H5PZZ0"/>
<feature type="region of interest" description="Disordered" evidence="1">
    <location>
        <begin position="300"/>
        <end position="334"/>
    </location>
</feature>
<geneLocation type="plasmid" evidence="4">
    <name>pRGRH0515</name>
</geneLocation>
<dbReference type="Gene3D" id="1.10.1240.50">
    <property type="match status" value="1"/>
</dbReference>
<dbReference type="InterPro" id="IPR039459">
    <property type="entry name" value="RepB-like_DNA_primase_dom"/>
</dbReference>